<name>A0A1F5EHJ7_9BACT</name>
<sequence>MEKTLYIIPGLGETCRRKPYQLLAKKAKEKGYEVIFKNVDWNQKLSLQTFSVSKDDIIFGFSLGAVLAWLVAQDYKCRHIILASMTPHYSWKDKEIKKALIDLLGLKFVNDVIKKLDSKHQAKRQTIMYGDLENEKGDIIVSKTEHELTENYLKEIEQII</sequence>
<dbReference type="SUPFAM" id="SSF53474">
    <property type="entry name" value="alpha/beta-Hydrolases"/>
    <property type="match status" value="1"/>
</dbReference>
<comment type="caution">
    <text evidence="1">The sequence shown here is derived from an EMBL/GenBank/DDBJ whole genome shotgun (WGS) entry which is preliminary data.</text>
</comment>
<organism evidence="1 2">
    <name type="scientific">Candidatus Campbellbacteria bacterium RIFOXYC2_FULL_35_25</name>
    <dbReference type="NCBI Taxonomy" id="1797582"/>
    <lineage>
        <taxon>Bacteria</taxon>
        <taxon>Candidatus Campbelliibacteriota</taxon>
    </lineage>
</organism>
<protein>
    <recommendedName>
        <fullName evidence="3">Alpha/beta hydrolase</fullName>
    </recommendedName>
</protein>
<dbReference type="Proteomes" id="UP000179003">
    <property type="component" value="Unassembled WGS sequence"/>
</dbReference>
<accession>A0A1F5EHJ7</accession>
<dbReference type="EMBL" id="MFAE01000014">
    <property type="protein sequence ID" value="OGD66780.1"/>
    <property type="molecule type" value="Genomic_DNA"/>
</dbReference>
<gene>
    <name evidence="1" type="ORF">A2442_01495</name>
</gene>
<reference evidence="1 2" key="1">
    <citation type="journal article" date="2016" name="Nat. Commun.">
        <title>Thousands of microbial genomes shed light on interconnected biogeochemical processes in an aquifer system.</title>
        <authorList>
            <person name="Anantharaman K."/>
            <person name="Brown C.T."/>
            <person name="Hug L.A."/>
            <person name="Sharon I."/>
            <person name="Castelle C.J."/>
            <person name="Probst A.J."/>
            <person name="Thomas B.C."/>
            <person name="Singh A."/>
            <person name="Wilkins M.J."/>
            <person name="Karaoz U."/>
            <person name="Brodie E.L."/>
            <person name="Williams K.H."/>
            <person name="Hubbard S.S."/>
            <person name="Banfield J.F."/>
        </authorList>
    </citation>
    <scope>NUCLEOTIDE SEQUENCE [LARGE SCALE GENOMIC DNA]</scope>
</reference>
<evidence type="ECO:0000313" key="2">
    <source>
        <dbReference type="Proteomes" id="UP000179003"/>
    </source>
</evidence>
<dbReference type="InterPro" id="IPR029058">
    <property type="entry name" value="AB_hydrolase_fold"/>
</dbReference>
<dbReference type="AlphaFoldDB" id="A0A1F5EHJ7"/>
<dbReference type="STRING" id="1797582.A2442_01495"/>
<evidence type="ECO:0000313" key="1">
    <source>
        <dbReference type="EMBL" id="OGD66780.1"/>
    </source>
</evidence>
<evidence type="ECO:0008006" key="3">
    <source>
        <dbReference type="Google" id="ProtNLM"/>
    </source>
</evidence>
<proteinExistence type="predicted"/>
<dbReference type="Gene3D" id="3.40.50.1820">
    <property type="entry name" value="alpha/beta hydrolase"/>
    <property type="match status" value="1"/>
</dbReference>